<keyword evidence="3 7" id="KW-0813">Transport</keyword>
<dbReference type="Proteomes" id="UP001196870">
    <property type="component" value="Unassembled WGS sequence"/>
</dbReference>
<keyword evidence="7" id="KW-0963">Cytoplasm</keyword>
<keyword evidence="6 7" id="KW-0676">Redox-active center</keyword>
<feature type="domain" description="Glutaredoxin" evidence="8">
    <location>
        <begin position="4"/>
        <end position="64"/>
    </location>
</feature>
<dbReference type="PANTHER" id="PTHR45694">
    <property type="entry name" value="GLUTAREDOXIN 2"/>
    <property type="match status" value="1"/>
</dbReference>
<evidence type="ECO:0000256" key="3">
    <source>
        <dbReference type="ARBA" id="ARBA00022448"/>
    </source>
</evidence>
<comment type="function">
    <text evidence="1 7">Has a glutathione-disulfide oxidoreductase activity in the presence of NADPH and glutathione reductase. Reduces low molecular weight disulfides and proteins.</text>
</comment>
<keyword evidence="10" id="KW-1185">Reference proteome</keyword>
<dbReference type="SUPFAM" id="SSF52833">
    <property type="entry name" value="Thioredoxin-like"/>
    <property type="match status" value="1"/>
</dbReference>
<dbReference type="PROSITE" id="PS51354">
    <property type="entry name" value="GLUTAREDOXIN_2"/>
    <property type="match status" value="1"/>
</dbReference>
<dbReference type="PANTHER" id="PTHR45694:SF18">
    <property type="entry name" value="GLUTAREDOXIN-1-RELATED"/>
    <property type="match status" value="1"/>
</dbReference>
<evidence type="ECO:0000256" key="5">
    <source>
        <dbReference type="ARBA" id="ARBA00023157"/>
    </source>
</evidence>
<dbReference type="Gene3D" id="3.40.30.10">
    <property type="entry name" value="Glutaredoxin"/>
    <property type="match status" value="1"/>
</dbReference>
<reference evidence="10" key="1">
    <citation type="journal article" date="2021" name="Syst. Appl. Microbiol.">
        <title>Roseomonas hellenica sp. nov., isolated from roots of wild-growing Alkanna tinctoria.</title>
        <authorList>
            <person name="Rat A."/>
            <person name="Naranjo H.D."/>
            <person name="Lebbe L."/>
            <person name="Cnockaert M."/>
            <person name="Krigas N."/>
            <person name="Grigoriadou K."/>
            <person name="Maloupa E."/>
            <person name="Willems A."/>
        </authorList>
    </citation>
    <scope>NUCLEOTIDE SEQUENCE [LARGE SCALE GENOMIC DNA]</scope>
    <source>
        <strain evidence="10">LMG 31523</strain>
    </source>
</reference>
<keyword evidence="4 7" id="KW-0249">Electron transport</keyword>
<protein>
    <recommendedName>
        <fullName evidence="7">Glutaredoxin</fullName>
    </recommendedName>
</protein>
<name>A0ABS5ETV5_9PROT</name>
<evidence type="ECO:0000259" key="8">
    <source>
        <dbReference type="Pfam" id="PF00462"/>
    </source>
</evidence>
<dbReference type="PROSITE" id="PS00195">
    <property type="entry name" value="GLUTAREDOXIN_1"/>
    <property type="match status" value="1"/>
</dbReference>
<organism evidence="9 10">
    <name type="scientific">Plastoroseomonas hellenica</name>
    <dbReference type="NCBI Taxonomy" id="2687306"/>
    <lineage>
        <taxon>Bacteria</taxon>
        <taxon>Pseudomonadati</taxon>
        <taxon>Pseudomonadota</taxon>
        <taxon>Alphaproteobacteria</taxon>
        <taxon>Acetobacterales</taxon>
        <taxon>Acetobacteraceae</taxon>
        <taxon>Plastoroseomonas</taxon>
    </lineage>
</organism>
<evidence type="ECO:0000313" key="10">
    <source>
        <dbReference type="Proteomes" id="UP001196870"/>
    </source>
</evidence>
<proteinExistence type="inferred from homology"/>
<evidence type="ECO:0000256" key="6">
    <source>
        <dbReference type="ARBA" id="ARBA00023284"/>
    </source>
</evidence>
<accession>A0ABS5ETV5</accession>
<evidence type="ECO:0000256" key="4">
    <source>
        <dbReference type="ARBA" id="ARBA00022982"/>
    </source>
</evidence>
<evidence type="ECO:0000256" key="2">
    <source>
        <dbReference type="ARBA" id="ARBA00007787"/>
    </source>
</evidence>
<dbReference type="NCBIfam" id="TIGR02181">
    <property type="entry name" value="GRX_bact"/>
    <property type="match status" value="1"/>
</dbReference>
<dbReference type="InterPro" id="IPR011900">
    <property type="entry name" value="GRX_bact"/>
</dbReference>
<comment type="similarity">
    <text evidence="2 7">Belongs to the glutaredoxin family.</text>
</comment>
<gene>
    <name evidence="9" type="primary">grxC</name>
    <name evidence="9" type="ORF">GXW71_03305</name>
</gene>
<dbReference type="InterPro" id="IPR036249">
    <property type="entry name" value="Thioredoxin-like_sf"/>
</dbReference>
<dbReference type="CDD" id="cd03418">
    <property type="entry name" value="GRX_GRXb_1_3_like"/>
    <property type="match status" value="1"/>
</dbReference>
<dbReference type="InterPro" id="IPR002109">
    <property type="entry name" value="Glutaredoxin"/>
</dbReference>
<evidence type="ECO:0000256" key="7">
    <source>
        <dbReference type="RuleBase" id="RU364065"/>
    </source>
</evidence>
<evidence type="ECO:0000313" key="9">
    <source>
        <dbReference type="EMBL" id="MBR0663375.1"/>
    </source>
</evidence>
<dbReference type="InterPro" id="IPR014025">
    <property type="entry name" value="Glutaredoxin_subgr"/>
</dbReference>
<dbReference type="InterPro" id="IPR011767">
    <property type="entry name" value="GLR_AS"/>
</dbReference>
<dbReference type="Pfam" id="PF00462">
    <property type="entry name" value="Glutaredoxin"/>
    <property type="match status" value="1"/>
</dbReference>
<keyword evidence="5" id="KW-1015">Disulfide bond</keyword>
<evidence type="ECO:0000256" key="1">
    <source>
        <dbReference type="ARBA" id="ARBA00002549"/>
    </source>
</evidence>
<sequence length="85" mass="9227">MPTIEIYTQDWCPYCDRAKALLDRKGVPYREIAANPGSALRQEARERSGGRTSVPQIFIDGAHIGGSDDLAALDRAGKLDLLLAA</sequence>
<dbReference type="EMBL" id="JAAGBB010000003">
    <property type="protein sequence ID" value="MBR0663375.1"/>
    <property type="molecule type" value="Genomic_DNA"/>
</dbReference>
<dbReference type="RefSeq" id="WP_211850967.1">
    <property type="nucleotide sequence ID" value="NZ_JAAGBB010000003.1"/>
</dbReference>
<dbReference type="PRINTS" id="PR00160">
    <property type="entry name" value="GLUTAREDOXIN"/>
</dbReference>
<comment type="caution">
    <text evidence="9">The sequence shown here is derived from an EMBL/GenBank/DDBJ whole genome shotgun (WGS) entry which is preliminary data.</text>
</comment>